<reference evidence="2" key="2">
    <citation type="submission" date="2014-07" db="EMBL/GenBank/DDBJ databases">
        <title>Comparative genomics of CpGV: Evolution of a crop protection agent.</title>
        <authorList>
            <person name="Radtke P.C."/>
            <person name="Jehle J.A."/>
        </authorList>
    </citation>
    <scope>NUCLEOTIDE SEQUENCE</scope>
    <source>
        <strain evidence="2">CpGV-I07</strain>
    </source>
</reference>
<organism evidence="3">
    <name type="scientific">Cydia pomonella granulosis virus</name>
    <name type="common">CpGV</name>
    <name type="synonym">Cydia pomonella granulovirus</name>
    <dbReference type="NCBI Taxonomy" id="28289"/>
    <lineage>
        <taxon>Viruses</taxon>
        <taxon>Viruses incertae sedis</taxon>
        <taxon>Naldaviricetes</taxon>
        <taxon>Lefavirales</taxon>
        <taxon>Baculoviridae</taxon>
        <taxon>Betabaculovirus</taxon>
        <taxon>Betabaculovirus cypomonellae</taxon>
    </lineage>
</organism>
<dbReference type="GeneID" id="921422"/>
<dbReference type="EMBL" id="MN696169">
    <property type="protein sequence ID" value="QGY99953.1"/>
    <property type="molecule type" value="Genomic_DNA"/>
</dbReference>
<evidence type="ECO:0000313" key="4">
    <source>
        <dbReference type="EMBL" id="AIU37203.1"/>
    </source>
</evidence>
<evidence type="ECO:0000313" key="8">
    <source>
        <dbReference type="EMBL" id="QGY99527.1"/>
    </source>
</evidence>
<dbReference type="EMBL" id="KM217573">
    <property type="protein sequence ID" value="AIU36782.1"/>
    <property type="molecule type" value="Genomic_DNA"/>
</dbReference>
<dbReference type="EMBL" id="MN696168">
    <property type="protein sequence ID" value="QGY99811.1"/>
    <property type="molecule type" value="Genomic_DNA"/>
</dbReference>
<dbReference type="EMBL" id="MN696171">
    <property type="protein sequence ID" value="QGZ00236.1"/>
    <property type="molecule type" value="Genomic_DNA"/>
</dbReference>
<evidence type="ECO:0000313" key="9">
    <source>
        <dbReference type="EMBL" id="QGY99669.1"/>
    </source>
</evidence>
<name>A0A097P1N9_GVCP</name>
<dbReference type="EMBL" id="KM217574">
    <property type="protein sequence ID" value="AIU36919.1"/>
    <property type="molecule type" value="Genomic_DNA"/>
</dbReference>
<evidence type="ECO:0000313" key="5">
    <source>
        <dbReference type="EMBL" id="AIU37342.1"/>
    </source>
</evidence>
<dbReference type="EMBL" id="KM217576">
    <property type="protein sequence ID" value="AIU37203.1"/>
    <property type="molecule type" value="Genomic_DNA"/>
</dbReference>
<evidence type="ECO:0000313" key="10">
    <source>
        <dbReference type="EMBL" id="QGY99811.1"/>
    </source>
</evidence>
<dbReference type="EMBL" id="MN696165">
    <property type="protein sequence ID" value="QGY99385.1"/>
    <property type="molecule type" value="Genomic_DNA"/>
</dbReference>
<organismHost>
    <name type="scientific">Cydia pomonella</name>
    <name type="common">Codling moth</name>
    <dbReference type="NCBI Taxonomy" id="82600"/>
</organismHost>
<evidence type="ECO:0000313" key="11">
    <source>
        <dbReference type="EMBL" id="QGY99953.1"/>
    </source>
</evidence>
<dbReference type="EMBL" id="KM217577">
    <property type="protein sequence ID" value="AIU37342.1"/>
    <property type="molecule type" value="Genomic_DNA"/>
</dbReference>
<dbReference type="EMBL" id="MN075941">
    <property type="protein sequence ID" value="QDW81195.1"/>
    <property type="molecule type" value="Genomic_DNA"/>
</dbReference>
<accession>A0A097P1N9</accession>
<protein>
    <submittedName>
        <fullName evidence="3">ORF136</fullName>
    </submittedName>
</protein>
<reference evidence="3" key="1">
    <citation type="journal article" date="2014" name="Proc. Natl. Acad. Sci. U.S.A.">
        <title>Baculovirus resistance in codling moth is virus isolate-dependent and the consequence of a mutation in viral gene pe38.</title>
        <authorList>
            <person name="Gebhardt M.M."/>
            <person name="Eberle K.E."/>
            <person name="Radtke P."/>
            <person name="Jehle J.A."/>
        </authorList>
    </citation>
    <scope>NUCLEOTIDE SEQUENCE</scope>
    <source>
        <strain evidence="5">CpGV-E2</strain>
        <strain evidence="2">CpGV-I07</strain>
        <strain evidence="4">CpGV-I12</strain>
        <strain evidence="3">CpGV-M</strain>
        <strain evidence="1">CpGV-S</strain>
    </source>
</reference>
<proteinExistence type="predicted"/>
<evidence type="ECO:0000313" key="2">
    <source>
        <dbReference type="EMBL" id="AIU36919.1"/>
    </source>
</evidence>
<dbReference type="EMBL" id="KM217575">
    <property type="protein sequence ID" value="AIU37061.1"/>
    <property type="molecule type" value="Genomic_DNA"/>
</dbReference>
<evidence type="ECO:0000313" key="1">
    <source>
        <dbReference type="EMBL" id="AIU36782.1"/>
    </source>
</evidence>
<evidence type="ECO:0000313" key="7">
    <source>
        <dbReference type="EMBL" id="QGY99385.1"/>
    </source>
</evidence>
<sequence>MLSSDSTIDLANLSSTIDFVTERDVLLAEQFVLEGREDDLYKYKSVDGKLSTYFTEPLLDLDNIRGDQFVVVH</sequence>
<evidence type="ECO:0000313" key="12">
    <source>
        <dbReference type="EMBL" id="QGZ00095.1"/>
    </source>
</evidence>
<dbReference type="KEGG" id="vg:921422"/>
<evidence type="ECO:0000313" key="3">
    <source>
        <dbReference type="EMBL" id="AIU37061.1"/>
    </source>
</evidence>
<gene>
    <name evidence="3" type="primary">orf136</name>
</gene>
<dbReference type="RefSeq" id="NP_148920.1">
    <property type="nucleotide sequence ID" value="NC_002816.1"/>
</dbReference>
<reference evidence="6" key="4">
    <citation type="journal article" date="2019" name="Viruses">
        <title>Genome Analysis of A Novel South African Cydia pomonella granulovirus (CpGV-SA) with Resistance-Breaking Potential.</title>
        <authorList>
            <person name="Motsoeneng B."/>
            <person name="Jukes M.D."/>
            <person name="Knox C.M."/>
            <person name="Hill M.P."/>
            <person name="Moore S.D."/>
        </authorList>
    </citation>
    <scope>NUCLEOTIDE SEQUENCE</scope>
    <source>
        <strain evidence="6">CpGV-SA</strain>
    </source>
</reference>
<reference evidence="7" key="3">
    <citation type="journal article" date="2019" name="Virology">
        <title>Single nucleotide polymorphism (SNP) frequencies and distribution reveal complex genetic composition of seven novel natural isolates of Cydia pomonella granulovirus.</title>
        <authorList>
            <person name="Fan J."/>
            <person name="Wennmann J.T."/>
            <person name="Wang D."/>
            <person name="Jehle J.A."/>
        </authorList>
    </citation>
    <scope>NUCLEOTIDE SEQUENCE</scope>
    <source>
        <strain evidence="7">CpGV-ALE</strain>
        <strain evidence="8">CpGV-JQ</strain>
        <strain evidence="9">CpGV-KS1</strain>
        <strain evidence="10">CpGV-KS2</strain>
        <strain evidence="11">CpGV-WW</strain>
        <strain evidence="13">CpGV-ZY</strain>
        <strain evidence="12">CpGV-ZY2</strain>
    </source>
</reference>
<dbReference type="EMBL" id="MN696170">
    <property type="protein sequence ID" value="QGZ00095.1"/>
    <property type="molecule type" value="Genomic_DNA"/>
</dbReference>
<evidence type="ECO:0000313" key="13">
    <source>
        <dbReference type="EMBL" id="QGZ00236.1"/>
    </source>
</evidence>
<evidence type="ECO:0000313" key="6">
    <source>
        <dbReference type="EMBL" id="QDW81195.1"/>
    </source>
</evidence>
<dbReference type="EMBL" id="MN696167">
    <property type="protein sequence ID" value="QGY99669.1"/>
    <property type="molecule type" value="Genomic_DNA"/>
</dbReference>
<dbReference type="EMBL" id="MN696166">
    <property type="protein sequence ID" value="QGY99527.1"/>
    <property type="molecule type" value="Genomic_DNA"/>
</dbReference>